<gene>
    <name evidence="3" type="ORF">SAMN05421791_103253</name>
</gene>
<evidence type="ECO:0000259" key="2">
    <source>
        <dbReference type="PROSITE" id="PS51782"/>
    </source>
</evidence>
<dbReference type="SUPFAM" id="SSF54106">
    <property type="entry name" value="LysM domain"/>
    <property type="match status" value="1"/>
</dbReference>
<evidence type="ECO:0000256" key="1">
    <source>
        <dbReference type="SAM" id="SignalP"/>
    </source>
</evidence>
<keyword evidence="1" id="KW-0732">Signal</keyword>
<feature type="chain" id="PRO_5038835652" evidence="1">
    <location>
        <begin position="26"/>
        <end position="415"/>
    </location>
</feature>
<dbReference type="EMBL" id="FNCK01000003">
    <property type="protein sequence ID" value="SDG16691.1"/>
    <property type="molecule type" value="Genomic_DNA"/>
</dbReference>
<accession>A0A1G7S121</accession>
<keyword evidence="4" id="KW-1185">Reference proteome</keyword>
<dbReference type="OrthoDB" id="2989771at2"/>
<dbReference type="InterPro" id="IPR018392">
    <property type="entry name" value="LysM"/>
</dbReference>
<dbReference type="InterPro" id="IPR058593">
    <property type="entry name" value="ARB_07466-like_C"/>
</dbReference>
<dbReference type="Pfam" id="PF26571">
    <property type="entry name" value="VldE"/>
    <property type="match status" value="1"/>
</dbReference>
<dbReference type="InterPro" id="IPR036779">
    <property type="entry name" value="LysM_dom_sf"/>
</dbReference>
<dbReference type="AlphaFoldDB" id="A0A1G7S121"/>
<evidence type="ECO:0000313" key="3">
    <source>
        <dbReference type="EMBL" id="SDG16691.1"/>
    </source>
</evidence>
<proteinExistence type="predicted"/>
<dbReference type="CDD" id="cd00118">
    <property type="entry name" value="LysM"/>
    <property type="match status" value="1"/>
</dbReference>
<name>A0A1G7S121_9LACT</name>
<protein>
    <submittedName>
        <fullName evidence="3">LysM domain-containing protein</fullName>
    </submittedName>
</protein>
<organism evidence="3 4">
    <name type="scientific">Facklamia miroungae</name>
    <dbReference type="NCBI Taxonomy" id="120956"/>
    <lineage>
        <taxon>Bacteria</taxon>
        <taxon>Bacillati</taxon>
        <taxon>Bacillota</taxon>
        <taxon>Bacilli</taxon>
        <taxon>Lactobacillales</taxon>
        <taxon>Aerococcaceae</taxon>
        <taxon>Facklamia</taxon>
    </lineage>
</organism>
<evidence type="ECO:0000313" key="4">
    <source>
        <dbReference type="Proteomes" id="UP000199708"/>
    </source>
</evidence>
<dbReference type="PROSITE" id="PS51782">
    <property type="entry name" value="LYSM"/>
    <property type="match status" value="1"/>
</dbReference>
<dbReference type="Pfam" id="PF01476">
    <property type="entry name" value="LysM"/>
    <property type="match status" value="1"/>
</dbReference>
<dbReference type="Proteomes" id="UP000199708">
    <property type="component" value="Unassembled WGS sequence"/>
</dbReference>
<feature type="domain" description="LysM" evidence="2">
    <location>
        <begin position="48"/>
        <end position="92"/>
    </location>
</feature>
<dbReference type="RefSeq" id="WP_090289655.1">
    <property type="nucleotide sequence ID" value="NZ_FNCK01000003.1"/>
</dbReference>
<feature type="signal peptide" evidence="1">
    <location>
        <begin position="1"/>
        <end position="25"/>
    </location>
</feature>
<dbReference type="SMART" id="SM00257">
    <property type="entry name" value="LysM"/>
    <property type="match status" value="1"/>
</dbReference>
<reference evidence="3 4" key="1">
    <citation type="submission" date="2016-10" db="EMBL/GenBank/DDBJ databases">
        <authorList>
            <person name="de Groot N.N."/>
        </authorList>
    </citation>
    <scope>NUCLEOTIDE SEQUENCE [LARGE SCALE GENOMIC DNA]</scope>
    <source>
        <strain evidence="3 4">ATCC BAA-466</strain>
    </source>
</reference>
<sequence length="415" mass="45079">MKFNKKVSLGASLLLMLTPIAITSAQEWNARTVEEINAELILDEENKMTYVVKYGDTLGAIAEAMNIDLAFLAEVNQIENINLIYPGTKLVAEYDANQAVEKLNIEASSGEIYEMDVPVSLTPQTETKVQNNQTDQVVTSKEPILNVNEAEDFEVVEEVSEMTTAPSESNKEAVIETSAVLLNEIPEVTEAVVEDVLTEAPTFEEALAPQAEVSTTEIEEAAQPDAAELTVTKKEQIKPEMPSIETTQISSSEIETISAEEVEQPVISEELVEAPVTSLATTEEAVETYEETPVTEEVIPNYTTPSTLAGVSASAAKYGSRIVNAYGVTAYGLRPGDSGDHGKGLAVDFMVPVGSTIGDQIASDAVANMGNSNISYVIWKQQIYGDWTGGQWQSMEDRGSVTQNHYDHVHVSFNR</sequence>
<dbReference type="STRING" id="120956.SAMN05421791_103253"/>
<dbReference type="Gene3D" id="3.10.350.10">
    <property type="entry name" value="LysM domain"/>
    <property type="match status" value="1"/>
</dbReference>